<organism evidence="1 2">
    <name type="scientific">Roseibium polysiphoniae</name>
    <dbReference type="NCBI Taxonomy" id="2571221"/>
    <lineage>
        <taxon>Bacteria</taxon>
        <taxon>Pseudomonadati</taxon>
        <taxon>Pseudomonadota</taxon>
        <taxon>Alphaproteobacteria</taxon>
        <taxon>Hyphomicrobiales</taxon>
        <taxon>Stappiaceae</taxon>
        <taxon>Roseibium</taxon>
    </lineage>
</organism>
<gene>
    <name evidence="1" type="ORF">DYI23_12850</name>
</gene>
<evidence type="ECO:0000313" key="2">
    <source>
        <dbReference type="Proteomes" id="UP000705379"/>
    </source>
</evidence>
<protein>
    <submittedName>
        <fullName evidence="1">Class I SAM-dependent methyltransferase</fullName>
    </submittedName>
</protein>
<sequence>MTSSAPFWDKLARRYAKTPIKDQAGYERWLARVREHLGPESNVLEVGCGTGSTALLLAPTVKSYLSTDFAAGMIEIANEKLAQEPQANLRFVQADPFDESVAPAANSADGGYDAVLAFNFLHLTEDPAATTRRLTQLVKPGGLLITKTVCLGHKKILFGPLVWALRLFGKAPTVRFMTTGDVDDLMTANGLDLIETITFPKIPSQFVVAHKPAL</sequence>
<dbReference type="InterPro" id="IPR029063">
    <property type="entry name" value="SAM-dependent_MTases_sf"/>
</dbReference>
<dbReference type="SUPFAM" id="SSF53335">
    <property type="entry name" value="S-adenosyl-L-methionine-dependent methyltransferases"/>
    <property type="match status" value="1"/>
</dbReference>
<reference evidence="1" key="1">
    <citation type="submission" date="2018-08" db="EMBL/GenBank/DDBJ databases">
        <authorList>
            <person name="Jin W."/>
            <person name="Wang H."/>
            <person name="Yang Y."/>
            <person name="Li M."/>
            <person name="Liu J."/>
        </authorList>
    </citation>
    <scope>NUCLEOTIDE SEQUENCE</scope>
    <source>
        <strain evidence="1">AESS21</strain>
    </source>
</reference>
<dbReference type="Pfam" id="PF13489">
    <property type="entry name" value="Methyltransf_23"/>
    <property type="match status" value="1"/>
</dbReference>
<comment type="caution">
    <text evidence="1">The sequence shown here is derived from an EMBL/GenBank/DDBJ whole genome shotgun (WGS) entry which is preliminary data.</text>
</comment>
<name>A0A944CEH6_9HYPH</name>
<proteinExistence type="predicted"/>
<keyword evidence="1" id="KW-0489">Methyltransferase</keyword>
<dbReference type="GO" id="GO:0032259">
    <property type="term" value="P:methylation"/>
    <property type="evidence" value="ECO:0007669"/>
    <property type="project" value="UniProtKB-KW"/>
</dbReference>
<evidence type="ECO:0000313" key="1">
    <source>
        <dbReference type="EMBL" id="MBS8261107.1"/>
    </source>
</evidence>
<dbReference type="Proteomes" id="UP000705379">
    <property type="component" value="Unassembled WGS sequence"/>
</dbReference>
<dbReference type="Gene3D" id="3.40.50.150">
    <property type="entry name" value="Vaccinia Virus protein VP39"/>
    <property type="match status" value="1"/>
</dbReference>
<dbReference type="AlphaFoldDB" id="A0A944CEH6"/>
<dbReference type="RefSeq" id="WP_213216562.1">
    <property type="nucleotide sequence ID" value="NZ_QTKU01000003.1"/>
</dbReference>
<dbReference type="GO" id="GO:0008168">
    <property type="term" value="F:methyltransferase activity"/>
    <property type="evidence" value="ECO:0007669"/>
    <property type="project" value="UniProtKB-KW"/>
</dbReference>
<dbReference type="PANTHER" id="PTHR43861:SF1">
    <property type="entry name" value="TRANS-ACONITATE 2-METHYLTRANSFERASE"/>
    <property type="match status" value="1"/>
</dbReference>
<reference evidence="1" key="2">
    <citation type="journal article" date="2021" name="Microorganisms">
        <title>Bacterial Dimethylsulfoniopropionate Biosynthesis in the East China Sea.</title>
        <authorList>
            <person name="Liu J."/>
            <person name="Zhang Y."/>
            <person name="Liu J."/>
            <person name="Zhong H."/>
            <person name="Williams B.T."/>
            <person name="Zheng Y."/>
            <person name="Curson A.R.J."/>
            <person name="Sun C."/>
            <person name="Sun H."/>
            <person name="Song D."/>
            <person name="Wagner Mackenzie B."/>
            <person name="Bermejo Martinez A."/>
            <person name="Todd J.D."/>
            <person name="Zhang X.H."/>
        </authorList>
    </citation>
    <scope>NUCLEOTIDE SEQUENCE</scope>
    <source>
        <strain evidence="1">AESS21</strain>
    </source>
</reference>
<dbReference type="PANTHER" id="PTHR43861">
    <property type="entry name" value="TRANS-ACONITATE 2-METHYLTRANSFERASE-RELATED"/>
    <property type="match status" value="1"/>
</dbReference>
<dbReference type="CDD" id="cd02440">
    <property type="entry name" value="AdoMet_MTases"/>
    <property type="match status" value="1"/>
</dbReference>
<accession>A0A944CEH6</accession>
<keyword evidence="1" id="KW-0808">Transferase</keyword>
<dbReference type="EMBL" id="QTKU01000003">
    <property type="protein sequence ID" value="MBS8261107.1"/>
    <property type="molecule type" value="Genomic_DNA"/>
</dbReference>